<dbReference type="GeneID" id="55412289"/>
<dbReference type="Proteomes" id="UP000505326">
    <property type="component" value="Segment"/>
</dbReference>
<reference evidence="1 2" key="1">
    <citation type="journal article" date="2013" name="PLoS Genet.">
        <title>Expanding the Marine Virosphere Using Metagenomics.</title>
        <authorList>
            <person name="Mizuno C.M."/>
            <person name="Rodriguez-Valera F."/>
            <person name="Kimes N.E."/>
            <person name="Ghai R."/>
        </authorList>
    </citation>
    <scope>NUCLEOTIDE SEQUENCE [LARGE SCALE GENOMIC DNA]</scope>
    <source>
        <strain evidence="1">UvMED-CGR-U-MedDCM-OCT-S39-C11</strain>
    </source>
</reference>
<proteinExistence type="predicted"/>
<dbReference type="EMBL" id="AP013549">
    <property type="protein sequence ID" value="BAQ94472.1"/>
    <property type="molecule type" value="Genomic_DNA"/>
</dbReference>
<evidence type="ECO:0000313" key="2">
    <source>
        <dbReference type="Proteomes" id="UP000505326"/>
    </source>
</evidence>
<organism evidence="1 2">
    <name type="scientific">uncultured phage_MedDCM-OCT-S39-C11</name>
    <dbReference type="NCBI Taxonomy" id="2740805"/>
    <lineage>
        <taxon>Viruses</taxon>
        <taxon>Duplodnaviria</taxon>
        <taxon>Heunggongvirae</taxon>
        <taxon>Uroviricota</taxon>
        <taxon>Caudoviricetes</taxon>
        <taxon>Autographivirales</taxon>
        <taxon>Krakvirus</taxon>
        <taxon>Krakvirus S39C11</taxon>
    </lineage>
</organism>
<accession>A0A6S4PA65</accession>
<dbReference type="KEGG" id="vg:55412289"/>
<sequence>MTGPIPLPKQYPAHLVLTYRGVRYRPAALQLFVARGGWGRDYVTTAPQHLS</sequence>
<protein>
    <submittedName>
        <fullName evidence="1">Uncharacterized protein</fullName>
    </submittedName>
</protein>
<dbReference type="RefSeq" id="YP_009777969.1">
    <property type="nucleotide sequence ID" value="NC_047708.1"/>
</dbReference>
<keyword evidence="2" id="KW-1185">Reference proteome</keyword>
<evidence type="ECO:0000313" key="1">
    <source>
        <dbReference type="EMBL" id="BAQ94472.1"/>
    </source>
</evidence>
<name>A0A6S4PA65_9CAUD</name>